<evidence type="ECO:0008006" key="3">
    <source>
        <dbReference type="Google" id="ProtNLM"/>
    </source>
</evidence>
<proteinExistence type="predicted"/>
<comment type="caution">
    <text evidence="1">The sequence shown here is derived from an EMBL/GenBank/DDBJ whole genome shotgun (WGS) entry which is preliminary data.</text>
</comment>
<sequence length="56" mass="6272">MSDVKQSLQEKLEQLEKGLFLMSVDRIRALSTHETTDLIEDLRSVVAAAKTDLGKL</sequence>
<evidence type="ECO:0000313" key="2">
    <source>
        <dbReference type="Proteomes" id="UP001620597"/>
    </source>
</evidence>
<name>A0ABW8NGW9_9GAMM</name>
<accession>A0ABW8NGW9</accession>
<reference evidence="1 2" key="1">
    <citation type="submission" date="2024-03" db="EMBL/GenBank/DDBJ databases">
        <title>High-quality draft genome sequence of Oceanobacter sp. wDCs-4.</title>
        <authorList>
            <person name="Dong C."/>
        </authorList>
    </citation>
    <scope>NUCLEOTIDE SEQUENCE [LARGE SCALE GENOMIC DNA]</scope>
    <source>
        <strain evidence="2">wDCs-4</strain>
    </source>
</reference>
<dbReference type="EMBL" id="JBBKTX010000007">
    <property type="protein sequence ID" value="MFK4752208.1"/>
    <property type="molecule type" value="Genomic_DNA"/>
</dbReference>
<keyword evidence="2" id="KW-1185">Reference proteome</keyword>
<organism evidence="1 2">
    <name type="scientific">Oceanobacter antarcticus</name>
    <dbReference type="NCBI Taxonomy" id="3133425"/>
    <lineage>
        <taxon>Bacteria</taxon>
        <taxon>Pseudomonadati</taxon>
        <taxon>Pseudomonadota</taxon>
        <taxon>Gammaproteobacteria</taxon>
        <taxon>Oceanospirillales</taxon>
        <taxon>Oceanospirillaceae</taxon>
        <taxon>Oceanobacter</taxon>
    </lineage>
</organism>
<evidence type="ECO:0000313" key="1">
    <source>
        <dbReference type="EMBL" id="MFK4752208.1"/>
    </source>
</evidence>
<protein>
    <recommendedName>
        <fullName evidence="3">50S ribosomal protein L29</fullName>
    </recommendedName>
</protein>
<gene>
    <name evidence="1" type="ORF">WG929_07280</name>
</gene>
<dbReference type="Proteomes" id="UP001620597">
    <property type="component" value="Unassembled WGS sequence"/>
</dbReference>
<dbReference type="RefSeq" id="WP_369856814.1">
    <property type="nucleotide sequence ID" value="NZ_JBBKTX010000007.1"/>
</dbReference>